<evidence type="ECO:0000313" key="11">
    <source>
        <dbReference type="Proteomes" id="UP000535838"/>
    </source>
</evidence>
<dbReference type="EMBL" id="JACJVQ010000017">
    <property type="protein sequence ID" value="MBB6636121.1"/>
    <property type="molecule type" value="Genomic_DNA"/>
</dbReference>
<dbReference type="SUPFAM" id="SSF58104">
    <property type="entry name" value="Methyl-accepting chemotaxis protein (MCP) signaling domain"/>
    <property type="match status" value="1"/>
</dbReference>
<proteinExistence type="inferred from homology"/>
<evidence type="ECO:0000256" key="2">
    <source>
        <dbReference type="ARBA" id="ARBA00022475"/>
    </source>
</evidence>
<feature type="domain" description="HAMP" evidence="9">
    <location>
        <begin position="307"/>
        <end position="359"/>
    </location>
</feature>
<comment type="subcellular location">
    <subcellularLocation>
        <location evidence="1">Cell membrane</location>
    </subcellularLocation>
</comment>
<reference evidence="10 11" key="1">
    <citation type="submission" date="2020-08" db="EMBL/GenBank/DDBJ databases">
        <title>Cohnella phylogeny.</title>
        <authorList>
            <person name="Dunlap C."/>
        </authorList>
    </citation>
    <scope>NUCLEOTIDE SEQUENCE [LARGE SCALE GENOMIC DNA]</scope>
    <source>
        <strain evidence="10 11">DSM 25241</strain>
    </source>
</reference>
<dbReference type="Pfam" id="PF00672">
    <property type="entry name" value="HAMP"/>
    <property type="match status" value="1"/>
</dbReference>
<dbReference type="PROSITE" id="PS50885">
    <property type="entry name" value="HAMP"/>
    <property type="match status" value="1"/>
</dbReference>
<keyword evidence="3 7" id="KW-0472">Membrane</keyword>
<evidence type="ECO:0000256" key="4">
    <source>
        <dbReference type="ARBA" id="ARBA00023224"/>
    </source>
</evidence>
<dbReference type="SMART" id="SM00283">
    <property type="entry name" value="MA"/>
    <property type="match status" value="1"/>
</dbReference>
<keyword evidence="11" id="KW-1185">Reference proteome</keyword>
<organism evidence="10 11">
    <name type="scientific">Cohnella thailandensis</name>
    <dbReference type="NCBI Taxonomy" id="557557"/>
    <lineage>
        <taxon>Bacteria</taxon>
        <taxon>Bacillati</taxon>
        <taxon>Bacillota</taxon>
        <taxon>Bacilli</taxon>
        <taxon>Bacillales</taxon>
        <taxon>Paenibacillaceae</taxon>
        <taxon>Cohnella</taxon>
    </lineage>
</organism>
<evidence type="ECO:0000256" key="7">
    <source>
        <dbReference type="SAM" id="Phobius"/>
    </source>
</evidence>
<feature type="domain" description="Methyl-accepting transducer" evidence="8">
    <location>
        <begin position="378"/>
        <end position="628"/>
    </location>
</feature>
<dbReference type="SMART" id="SM00304">
    <property type="entry name" value="HAMP"/>
    <property type="match status" value="1"/>
</dbReference>
<dbReference type="Gene3D" id="6.10.340.10">
    <property type="match status" value="1"/>
</dbReference>
<dbReference type="Proteomes" id="UP000535838">
    <property type="component" value="Unassembled WGS sequence"/>
</dbReference>
<keyword evidence="2" id="KW-1003">Cell membrane</keyword>
<feature type="transmembrane region" description="Helical" evidence="7">
    <location>
        <begin position="288"/>
        <end position="310"/>
    </location>
</feature>
<evidence type="ECO:0000256" key="6">
    <source>
        <dbReference type="PROSITE-ProRule" id="PRU00284"/>
    </source>
</evidence>
<dbReference type="InterPro" id="IPR004090">
    <property type="entry name" value="Chemotax_Me-accpt_rcpt"/>
</dbReference>
<dbReference type="Pfam" id="PF00015">
    <property type="entry name" value="MCPsignal"/>
    <property type="match status" value="1"/>
</dbReference>
<accession>A0A841T4R3</accession>
<name>A0A841T4R3_9BACL</name>
<dbReference type="PANTHER" id="PTHR32089:SF112">
    <property type="entry name" value="LYSOZYME-LIKE PROTEIN-RELATED"/>
    <property type="match status" value="1"/>
</dbReference>
<evidence type="ECO:0000313" key="10">
    <source>
        <dbReference type="EMBL" id="MBB6636121.1"/>
    </source>
</evidence>
<dbReference type="Gene3D" id="3.30.450.20">
    <property type="entry name" value="PAS domain"/>
    <property type="match status" value="1"/>
</dbReference>
<dbReference type="InterPro" id="IPR004089">
    <property type="entry name" value="MCPsignal_dom"/>
</dbReference>
<evidence type="ECO:0000256" key="3">
    <source>
        <dbReference type="ARBA" id="ARBA00023136"/>
    </source>
</evidence>
<evidence type="ECO:0000256" key="5">
    <source>
        <dbReference type="ARBA" id="ARBA00029447"/>
    </source>
</evidence>
<comment type="caution">
    <text evidence="10">The sequence shown here is derived from an EMBL/GenBank/DDBJ whole genome shotgun (WGS) entry which is preliminary data.</text>
</comment>
<evidence type="ECO:0000259" key="9">
    <source>
        <dbReference type="PROSITE" id="PS50885"/>
    </source>
</evidence>
<dbReference type="PANTHER" id="PTHR32089">
    <property type="entry name" value="METHYL-ACCEPTING CHEMOTAXIS PROTEIN MCPB"/>
    <property type="match status" value="1"/>
</dbReference>
<dbReference type="GO" id="GO:0007165">
    <property type="term" value="P:signal transduction"/>
    <property type="evidence" value="ECO:0007669"/>
    <property type="project" value="UniProtKB-KW"/>
</dbReference>
<gene>
    <name evidence="10" type="ORF">H7B67_18525</name>
</gene>
<protein>
    <submittedName>
        <fullName evidence="10">Methyl-accepting chemotaxis protein</fullName>
    </submittedName>
</protein>
<keyword evidence="4 6" id="KW-0807">Transducer</keyword>
<dbReference type="PRINTS" id="PR00260">
    <property type="entry name" value="CHEMTRNSDUCR"/>
</dbReference>
<comment type="similarity">
    <text evidence="5">Belongs to the methyl-accepting chemotaxis (MCP) protein family.</text>
</comment>
<dbReference type="AlphaFoldDB" id="A0A841T4R3"/>
<dbReference type="GO" id="GO:0005886">
    <property type="term" value="C:plasma membrane"/>
    <property type="evidence" value="ECO:0007669"/>
    <property type="project" value="UniProtKB-SubCell"/>
</dbReference>
<sequence>MKLFILIFCGILVCVVSLGIFSYNKSKSIIESKISEASLETASQTAGRIDLLLSNYERKTMEFLSDQEFLSLISTTLTTSDDYEKFDSQRTISTKLSSIMLSDNMLTGIYLLPTTPGMDVIGTSSSGGMPDISEEAPAFAQKMLEASGKVVWVPTMTGGISGNQSVQTIAVGRALLNVGSGKTPYLLVLEINLETLQSVLSTVKFGEGSQAYIVAEDGTNVISPNPEELGQPYKYDLPGESGSSKIKADGKSTLSVAAITGTAGWKVVGNIPVSTLVESAGAIKTLTIVMSIVSALIAAGIGILIVWNIGRPLGQIRTLMNEGERGNLTVRSRIKRSDEIGQVADSFNRMMEQITGLVMQTTSSAAEVLATSASLSDASHKTAGSAKEIAVATEEIASGATNLAVESERGSEMTSSIGEQVQSVIAANTEMGQSASEVEEASRKGTDYMAALMEKTSQTEEMTRSMVEKVDKLKDSTGSIRKILEVLGNLTKQTNILSLNATIEAARAGAAGKGFMVVADEIRKLADQSRHSIGVVGEVVQSIQSEIDETVHVLSDAYPLFQAQIEAVRDANQIFQNVQYQMSGFVQKLDSATESINHLEGAQSTLSLAMTNVSAVAQQASATSEQVASLSNEQLNVSEGLVELSNRLEQVSKELKDSLSRFTVA</sequence>
<evidence type="ECO:0000256" key="1">
    <source>
        <dbReference type="ARBA" id="ARBA00004236"/>
    </source>
</evidence>
<dbReference type="GO" id="GO:0004888">
    <property type="term" value="F:transmembrane signaling receptor activity"/>
    <property type="evidence" value="ECO:0007669"/>
    <property type="project" value="InterPro"/>
</dbReference>
<keyword evidence="7" id="KW-0812">Transmembrane</keyword>
<dbReference type="InterPro" id="IPR003660">
    <property type="entry name" value="HAMP_dom"/>
</dbReference>
<evidence type="ECO:0000259" key="8">
    <source>
        <dbReference type="PROSITE" id="PS50111"/>
    </source>
</evidence>
<dbReference type="Gene3D" id="1.10.287.950">
    <property type="entry name" value="Methyl-accepting chemotaxis protein"/>
    <property type="match status" value="1"/>
</dbReference>
<keyword evidence="7" id="KW-1133">Transmembrane helix</keyword>
<dbReference type="CDD" id="cd12912">
    <property type="entry name" value="PDC2_MCP_like"/>
    <property type="match status" value="1"/>
</dbReference>
<dbReference type="GO" id="GO:0006935">
    <property type="term" value="P:chemotaxis"/>
    <property type="evidence" value="ECO:0007669"/>
    <property type="project" value="InterPro"/>
</dbReference>
<dbReference type="CDD" id="cd06225">
    <property type="entry name" value="HAMP"/>
    <property type="match status" value="1"/>
</dbReference>
<dbReference type="PROSITE" id="PS50111">
    <property type="entry name" value="CHEMOTAXIS_TRANSDUC_2"/>
    <property type="match status" value="1"/>
</dbReference>